<dbReference type="Pfam" id="PF05193">
    <property type="entry name" value="Peptidase_M16_C"/>
    <property type="match status" value="1"/>
</dbReference>
<dbReference type="AlphaFoldDB" id="A0A941DJ25"/>
<sequence>MSFINPAKLNEYLNRGNMRYLSFVVFLFWLLGSQCAWGSVTQQEIPSYVGEFHGVREYRLNNQLQILLKPDTNSTELAVNMIYRHGRKNEQLRLIELNHVLEHYLVHRSQETHKNNYSDLKFRGIGITASDFTYYRSVLTNATDLAPFIEMERERMSQFKDHVSYLTQSVDEVDEELTAAHQNKTYTEYGLMLKDLFRNEAYGVNPVGEKQDLRRITLQDLKQYWSEHYRPDRATLLIAGNFDLPSTLALITEKFSSVPLPQQESKRFEYQKLPQYGEREFIIRKHDAKPVVWVGYRVPQLNSPEYAAVLMAGTFISPTTDTSIWQKSLLDTKKAESVEAYTFPFVHGSAFMLRIRLSTEQQLAELRKFLKQQEKNLALQVTDKMIDAQKAELLDDLNKNEKSPKLFVESIAQHVVSGDWQSYYRLRDEIENMNVVTYRQSLQRWFRPENRTLGIFLDPLDSQSLTTPKPKRNG</sequence>
<accession>A0A941DJ25</accession>
<dbReference type="Proteomes" id="UP000680067">
    <property type="component" value="Unassembled WGS sequence"/>
</dbReference>
<evidence type="ECO:0000259" key="1">
    <source>
        <dbReference type="Pfam" id="PF05193"/>
    </source>
</evidence>
<dbReference type="SUPFAM" id="SSF63411">
    <property type="entry name" value="LuxS/MPP-like metallohydrolase"/>
    <property type="match status" value="2"/>
</dbReference>
<gene>
    <name evidence="2" type="ORF">KDM89_06980</name>
</gene>
<keyword evidence="3" id="KW-1185">Reference proteome</keyword>
<feature type="domain" description="Peptidase M16 C-terminal" evidence="1">
    <location>
        <begin position="215"/>
        <end position="393"/>
    </location>
</feature>
<dbReference type="Gene3D" id="3.30.830.10">
    <property type="entry name" value="Metalloenzyme, LuxS/M16 peptidase-like"/>
    <property type="match status" value="2"/>
</dbReference>
<protein>
    <submittedName>
        <fullName evidence="2">Insulinase family protein</fullName>
    </submittedName>
</protein>
<proteinExistence type="predicted"/>
<dbReference type="GO" id="GO:0046872">
    <property type="term" value="F:metal ion binding"/>
    <property type="evidence" value="ECO:0007669"/>
    <property type="project" value="InterPro"/>
</dbReference>
<dbReference type="PANTHER" id="PTHR43690:SF17">
    <property type="entry name" value="PROTEIN YHJJ"/>
    <property type="match status" value="1"/>
</dbReference>
<name>A0A941DJ25_9BURK</name>
<comment type="caution">
    <text evidence="2">The sequence shown here is derived from an EMBL/GenBank/DDBJ whole genome shotgun (WGS) entry which is preliminary data.</text>
</comment>
<reference evidence="2" key="1">
    <citation type="submission" date="2021-04" db="EMBL/GenBank/DDBJ databases">
        <title>novel species isolated from subtropical streams in China.</title>
        <authorList>
            <person name="Lu H."/>
        </authorList>
    </citation>
    <scope>NUCLEOTIDE SEQUENCE</scope>
    <source>
        <strain evidence="2">LFS511W</strain>
    </source>
</reference>
<dbReference type="RefSeq" id="WP_212687235.1">
    <property type="nucleotide sequence ID" value="NZ_JAGSPN010000004.1"/>
</dbReference>
<evidence type="ECO:0000313" key="3">
    <source>
        <dbReference type="Proteomes" id="UP000680067"/>
    </source>
</evidence>
<dbReference type="InterPro" id="IPR050626">
    <property type="entry name" value="Peptidase_M16"/>
</dbReference>
<dbReference type="InterPro" id="IPR007863">
    <property type="entry name" value="Peptidase_M16_C"/>
</dbReference>
<dbReference type="EMBL" id="JAGSPN010000004">
    <property type="protein sequence ID" value="MBR7781877.1"/>
    <property type="molecule type" value="Genomic_DNA"/>
</dbReference>
<dbReference type="PANTHER" id="PTHR43690">
    <property type="entry name" value="NARDILYSIN"/>
    <property type="match status" value="1"/>
</dbReference>
<evidence type="ECO:0000313" key="2">
    <source>
        <dbReference type="EMBL" id="MBR7781877.1"/>
    </source>
</evidence>
<dbReference type="InterPro" id="IPR011249">
    <property type="entry name" value="Metalloenz_LuxS/M16"/>
</dbReference>
<organism evidence="2 3">
    <name type="scientific">Undibacterium luofuense</name>
    <dbReference type="NCBI Taxonomy" id="2828733"/>
    <lineage>
        <taxon>Bacteria</taxon>
        <taxon>Pseudomonadati</taxon>
        <taxon>Pseudomonadota</taxon>
        <taxon>Betaproteobacteria</taxon>
        <taxon>Burkholderiales</taxon>
        <taxon>Oxalobacteraceae</taxon>
        <taxon>Undibacterium</taxon>
    </lineage>
</organism>